<evidence type="ECO:0000313" key="6">
    <source>
        <dbReference type="Proteomes" id="UP000030671"/>
    </source>
</evidence>
<reference evidence="5 6" key="1">
    <citation type="journal article" date="2012" name="New Phytol.">
        <title>Insight into trade-off between wood decay and parasitism from the genome of a fungal forest pathogen.</title>
        <authorList>
            <person name="Olson A."/>
            <person name="Aerts A."/>
            <person name="Asiegbu F."/>
            <person name="Belbahri L."/>
            <person name="Bouzid O."/>
            <person name="Broberg A."/>
            <person name="Canback B."/>
            <person name="Coutinho P.M."/>
            <person name="Cullen D."/>
            <person name="Dalman K."/>
            <person name="Deflorio G."/>
            <person name="van Diepen L.T."/>
            <person name="Dunand C."/>
            <person name="Duplessis S."/>
            <person name="Durling M."/>
            <person name="Gonthier P."/>
            <person name="Grimwood J."/>
            <person name="Fossdal C.G."/>
            <person name="Hansson D."/>
            <person name="Henrissat B."/>
            <person name="Hietala A."/>
            <person name="Himmelstrand K."/>
            <person name="Hoffmeister D."/>
            <person name="Hogberg N."/>
            <person name="James T.Y."/>
            <person name="Karlsson M."/>
            <person name="Kohler A."/>
            <person name="Kues U."/>
            <person name="Lee Y.H."/>
            <person name="Lin Y.C."/>
            <person name="Lind M."/>
            <person name="Lindquist E."/>
            <person name="Lombard V."/>
            <person name="Lucas S."/>
            <person name="Lunden K."/>
            <person name="Morin E."/>
            <person name="Murat C."/>
            <person name="Park J."/>
            <person name="Raffaello T."/>
            <person name="Rouze P."/>
            <person name="Salamov A."/>
            <person name="Schmutz J."/>
            <person name="Solheim H."/>
            <person name="Stahlberg J."/>
            <person name="Velez H."/>
            <person name="de Vries R.P."/>
            <person name="Wiebenga A."/>
            <person name="Woodward S."/>
            <person name="Yakovlev I."/>
            <person name="Garbelotto M."/>
            <person name="Martin F."/>
            <person name="Grigoriev I.V."/>
            <person name="Stenlid J."/>
        </authorList>
    </citation>
    <scope>NUCLEOTIDE SEQUENCE [LARGE SCALE GENOMIC DNA]</scope>
    <source>
        <strain evidence="5 6">TC 32-1</strain>
    </source>
</reference>
<dbReference type="InterPro" id="IPR001672">
    <property type="entry name" value="G6P_Isomerase"/>
</dbReference>
<dbReference type="EMBL" id="KI925457">
    <property type="protein sequence ID" value="ETW82419.1"/>
    <property type="molecule type" value="Genomic_DNA"/>
</dbReference>
<evidence type="ECO:0000256" key="2">
    <source>
        <dbReference type="ARBA" id="ARBA00023152"/>
    </source>
</evidence>
<organism evidence="5 6">
    <name type="scientific">Heterobasidion irregulare (strain TC 32-1)</name>
    <dbReference type="NCBI Taxonomy" id="747525"/>
    <lineage>
        <taxon>Eukaryota</taxon>
        <taxon>Fungi</taxon>
        <taxon>Dikarya</taxon>
        <taxon>Basidiomycota</taxon>
        <taxon>Agaricomycotina</taxon>
        <taxon>Agaricomycetes</taxon>
        <taxon>Russulales</taxon>
        <taxon>Bondarzewiaceae</taxon>
        <taxon>Heterobasidion</taxon>
        <taxon>Heterobasidion annosum species complex</taxon>
    </lineage>
</organism>
<dbReference type="InParanoid" id="W4K9K4"/>
<proteinExistence type="inferred from homology"/>
<dbReference type="InterPro" id="IPR046348">
    <property type="entry name" value="SIS_dom_sf"/>
</dbReference>
<dbReference type="Gene3D" id="3.40.50.10490">
    <property type="entry name" value="Glucose-6-phosphate isomerase like protein, domain 1"/>
    <property type="match status" value="1"/>
</dbReference>
<comment type="similarity">
    <text evidence="4">Belongs to the GPI family.</text>
</comment>
<keyword evidence="6" id="KW-1185">Reference proteome</keyword>
<dbReference type="eggNOG" id="KOG2446">
    <property type="taxonomic scope" value="Eukaryota"/>
</dbReference>
<dbReference type="Proteomes" id="UP000030671">
    <property type="component" value="Unassembled WGS sequence"/>
</dbReference>
<accession>W4K9K4</accession>
<evidence type="ECO:0000256" key="1">
    <source>
        <dbReference type="ARBA" id="ARBA00022432"/>
    </source>
</evidence>
<comment type="pathway">
    <text evidence="4">Carbohydrate degradation; glycolysis; D-glyceraldehyde 3-phosphate and glycerone phosphate from D-glucose: step 2/4.</text>
</comment>
<dbReference type="STRING" id="747525.W4K9K4"/>
<dbReference type="PRINTS" id="PR00662">
    <property type="entry name" value="G6PISOMERASE"/>
</dbReference>
<dbReference type="OrthoDB" id="5831190at2759"/>
<dbReference type="AlphaFoldDB" id="W4K9K4"/>
<sequence length="157" mass="17320">MDFLTPATSHNPLCGSLHHRILLSNYFAPPKALALGKTEEQVHQVRTPSVPSLNPSSVVSACCFGGTEERLVLKRKLFMGNWPSNTLFFPLFTPATLGSFIALYEHKIFTQGLIRASTYLVHPMGVELGKILTKNILAPLDKPADIKGHTSSKHRNE</sequence>
<dbReference type="PROSITE" id="PS51463">
    <property type="entry name" value="P_GLUCOSE_ISOMERASE_3"/>
    <property type="match status" value="1"/>
</dbReference>
<protein>
    <recommendedName>
        <fullName evidence="4">Glucose-6-phosphate isomerase</fullName>
        <ecNumber evidence="4">5.3.1.9</ecNumber>
    </recommendedName>
</protein>
<keyword evidence="1 4" id="KW-0312">Gluconeogenesis</keyword>
<dbReference type="PANTHER" id="PTHR11469:SF1">
    <property type="entry name" value="GLUCOSE-6-PHOSPHATE ISOMERASE"/>
    <property type="match status" value="1"/>
</dbReference>
<keyword evidence="3 4" id="KW-0413">Isomerase</keyword>
<evidence type="ECO:0000313" key="5">
    <source>
        <dbReference type="EMBL" id="ETW82419.1"/>
    </source>
</evidence>
<keyword evidence="2 4" id="KW-0324">Glycolysis</keyword>
<dbReference type="GO" id="GO:0006094">
    <property type="term" value="P:gluconeogenesis"/>
    <property type="evidence" value="ECO:0007669"/>
    <property type="project" value="UniProtKB-KW"/>
</dbReference>
<name>W4K9K4_HETIT</name>
<dbReference type="Pfam" id="PF00342">
    <property type="entry name" value="PGI"/>
    <property type="match status" value="1"/>
</dbReference>
<dbReference type="GO" id="GO:0048029">
    <property type="term" value="F:monosaccharide binding"/>
    <property type="evidence" value="ECO:0007669"/>
    <property type="project" value="TreeGrafter"/>
</dbReference>
<evidence type="ECO:0000256" key="4">
    <source>
        <dbReference type="RuleBase" id="RU000612"/>
    </source>
</evidence>
<comment type="catalytic activity">
    <reaction evidence="4">
        <text>alpha-D-glucose 6-phosphate = beta-D-fructose 6-phosphate</text>
        <dbReference type="Rhea" id="RHEA:11816"/>
        <dbReference type="ChEBI" id="CHEBI:57634"/>
        <dbReference type="ChEBI" id="CHEBI:58225"/>
        <dbReference type="EC" id="5.3.1.9"/>
    </reaction>
</comment>
<dbReference type="GO" id="GO:0004347">
    <property type="term" value="F:glucose-6-phosphate isomerase activity"/>
    <property type="evidence" value="ECO:0007669"/>
    <property type="project" value="UniProtKB-EC"/>
</dbReference>
<evidence type="ECO:0000256" key="3">
    <source>
        <dbReference type="ARBA" id="ARBA00023235"/>
    </source>
</evidence>
<dbReference type="UniPathway" id="UPA00109">
    <property type="reaction ID" value="UER00181"/>
</dbReference>
<dbReference type="GO" id="GO:0006096">
    <property type="term" value="P:glycolytic process"/>
    <property type="evidence" value="ECO:0007669"/>
    <property type="project" value="UniProtKB-UniPathway"/>
</dbReference>
<dbReference type="KEGG" id="hir:HETIRDRAFT_68253"/>
<dbReference type="RefSeq" id="XP_009544705.1">
    <property type="nucleotide sequence ID" value="XM_009546410.1"/>
</dbReference>
<dbReference type="GeneID" id="20678851"/>
<dbReference type="GO" id="GO:0097367">
    <property type="term" value="F:carbohydrate derivative binding"/>
    <property type="evidence" value="ECO:0007669"/>
    <property type="project" value="InterPro"/>
</dbReference>
<dbReference type="EC" id="5.3.1.9" evidence="4"/>
<dbReference type="SUPFAM" id="SSF53697">
    <property type="entry name" value="SIS domain"/>
    <property type="match status" value="1"/>
</dbReference>
<dbReference type="HOGENOM" id="CLU_017947_2_0_1"/>
<dbReference type="GO" id="GO:0051156">
    <property type="term" value="P:glucose 6-phosphate metabolic process"/>
    <property type="evidence" value="ECO:0007669"/>
    <property type="project" value="TreeGrafter"/>
</dbReference>
<dbReference type="GO" id="GO:0005829">
    <property type="term" value="C:cytosol"/>
    <property type="evidence" value="ECO:0007669"/>
    <property type="project" value="TreeGrafter"/>
</dbReference>
<dbReference type="PANTHER" id="PTHR11469">
    <property type="entry name" value="GLUCOSE-6-PHOSPHATE ISOMERASE"/>
    <property type="match status" value="1"/>
</dbReference>
<gene>
    <name evidence="5" type="ORF">HETIRDRAFT_68253</name>
</gene>